<dbReference type="AlphaFoldDB" id="A0A915K2K6"/>
<dbReference type="WBParaSite" id="nRc.2.0.1.t32924-RA">
    <property type="protein sequence ID" value="nRc.2.0.1.t32924-RA"/>
    <property type="gene ID" value="nRc.2.0.1.g32924"/>
</dbReference>
<evidence type="ECO:0000259" key="6">
    <source>
        <dbReference type="PROSITE" id="PS50262"/>
    </source>
</evidence>
<evidence type="ECO:0000256" key="3">
    <source>
        <dbReference type="ARBA" id="ARBA00022989"/>
    </source>
</evidence>
<evidence type="ECO:0000313" key="7">
    <source>
        <dbReference type="Proteomes" id="UP000887565"/>
    </source>
</evidence>
<keyword evidence="4 5" id="KW-0472">Membrane</keyword>
<organism evidence="7 8">
    <name type="scientific">Romanomermis culicivorax</name>
    <name type="common">Nematode worm</name>
    <dbReference type="NCBI Taxonomy" id="13658"/>
    <lineage>
        <taxon>Eukaryota</taxon>
        <taxon>Metazoa</taxon>
        <taxon>Ecdysozoa</taxon>
        <taxon>Nematoda</taxon>
        <taxon>Enoplea</taxon>
        <taxon>Dorylaimia</taxon>
        <taxon>Mermithida</taxon>
        <taxon>Mermithoidea</taxon>
        <taxon>Mermithidae</taxon>
        <taxon>Romanomermis</taxon>
    </lineage>
</organism>
<protein>
    <submittedName>
        <fullName evidence="8">G-protein coupled receptors family 1 profile domain-containing protein</fullName>
    </submittedName>
</protein>
<dbReference type="InterPro" id="IPR052954">
    <property type="entry name" value="GPCR-Ligand_Int"/>
</dbReference>
<evidence type="ECO:0000256" key="1">
    <source>
        <dbReference type="ARBA" id="ARBA00004370"/>
    </source>
</evidence>
<feature type="transmembrane region" description="Helical" evidence="5">
    <location>
        <begin position="32"/>
        <end position="53"/>
    </location>
</feature>
<feature type="transmembrane region" description="Helical" evidence="5">
    <location>
        <begin position="204"/>
        <end position="226"/>
    </location>
</feature>
<evidence type="ECO:0000256" key="2">
    <source>
        <dbReference type="ARBA" id="ARBA00022692"/>
    </source>
</evidence>
<dbReference type="PANTHER" id="PTHR46641:SF8">
    <property type="entry name" value="G-PROTEIN COUPLED RECEPTORS FAMILY 1 PROFILE DOMAIN-CONTAINING PROTEIN"/>
    <property type="match status" value="1"/>
</dbReference>
<name>A0A915K2K6_ROMCU</name>
<feature type="transmembrane region" description="Helical" evidence="5">
    <location>
        <begin position="148"/>
        <end position="168"/>
    </location>
</feature>
<comment type="subcellular location">
    <subcellularLocation>
        <location evidence="1">Membrane</location>
    </subcellularLocation>
</comment>
<keyword evidence="7" id="KW-1185">Reference proteome</keyword>
<sequence>MNFTYFLPFCKSKSAATEDLMGQVEKNLMLNLYPLLITLSTAGNLANLAVYRHEFLRSSTTIRTLAAKAVANTLSLYCVLPNYLKSIPQLTNNPSINWFYWNSLPYTMFNTNTFATFAIWLTVIMSLERYLLVAFPIRSRNWCTMRNTYTAMILTFLGSICLQIPTILARQLFSAECLNNESQSIKIYAYTVPRKYRQLENTYYYLYSLMTIIMPMLILASTTLSINYHLFWSRKKLTCGGNVNGASMEQK</sequence>
<proteinExistence type="predicted"/>
<feature type="transmembrane region" description="Helical" evidence="5">
    <location>
        <begin position="104"/>
        <end position="127"/>
    </location>
</feature>
<keyword evidence="2 5" id="KW-0812">Transmembrane</keyword>
<evidence type="ECO:0000256" key="4">
    <source>
        <dbReference type="ARBA" id="ARBA00023136"/>
    </source>
</evidence>
<dbReference type="GO" id="GO:0016020">
    <property type="term" value="C:membrane"/>
    <property type="evidence" value="ECO:0007669"/>
    <property type="project" value="UniProtKB-SubCell"/>
</dbReference>
<evidence type="ECO:0000313" key="8">
    <source>
        <dbReference type="WBParaSite" id="nRc.2.0.1.t32924-RA"/>
    </source>
</evidence>
<dbReference type="Gene3D" id="1.20.1070.10">
    <property type="entry name" value="Rhodopsin 7-helix transmembrane proteins"/>
    <property type="match status" value="1"/>
</dbReference>
<dbReference type="PANTHER" id="PTHR46641">
    <property type="entry name" value="FMRFAMIDE RECEPTOR-RELATED"/>
    <property type="match status" value="1"/>
</dbReference>
<feature type="domain" description="G-protein coupled receptors family 1 profile" evidence="6">
    <location>
        <begin position="43"/>
        <end position="251"/>
    </location>
</feature>
<dbReference type="SUPFAM" id="SSF81321">
    <property type="entry name" value="Family A G protein-coupled receptor-like"/>
    <property type="match status" value="1"/>
</dbReference>
<keyword evidence="3 5" id="KW-1133">Transmembrane helix</keyword>
<dbReference type="PROSITE" id="PS50262">
    <property type="entry name" value="G_PROTEIN_RECEP_F1_2"/>
    <property type="match status" value="1"/>
</dbReference>
<dbReference type="OMA" id="FASAWMI"/>
<dbReference type="InterPro" id="IPR017452">
    <property type="entry name" value="GPCR_Rhodpsn_7TM"/>
</dbReference>
<evidence type="ECO:0000256" key="5">
    <source>
        <dbReference type="SAM" id="Phobius"/>
    </source>
</evidence>
<accession>A0A915K2K6</accession>
<dbReference type="Proteomes" id="UP000887565">
    <property type="component" value="Unplaced"/>
</dbReference>
<reference evidence="8" key="1">
    <citation type="submission" date="2022-11" db="UniProtKB">
        <authorList>
            <consortium name="WormBaseParasite"/>
        </authorList>
    </citation>
    <scope>IDENTIFICATION</scope>
</reference>